<name>A0A5E4ZA78_9BURK</name>
<dbReference type="Gene3D" id="3.30.420.40">
    <property type="match status" value="1"/>
</dbReference>
<evidence type="ECO:0000313" key="2">
    <source>
        <dbReference type="Proteomes" id="UP000366945"/>
    </source>
</evidence>
<reference evidence="1 2" key="1">
    <citation type="submission" date="2019-08" db="EMBL/GenBank/DDBJ databases">
        <authorList>
            <person name="Peeters C."/>
        </authorList>
    </citation>
    <scope>NUCLEOTIDE SEQUENCE [LARGE SCALE GENOMIC DNA]</scope>
    <source>
        <strain evidence="1 2">LMG 31114</strain>
    </source>
</reference>
<sequence length="359" mass="38189">MIEAVLRSLRHMSHPLAAVLPRLNGGGCGIHFDGGTLQFVRLTRVAGPAKLRLDAYGAAALEDDVLRGGLLARPEAAARRLGELLDRVGTSAVGLRDDTVVLALPAHLLKTHVIDYPPDMPVRALHAWCERHAARLLPGDGGPGPRTRVGVTWAEPGSHRLRLYACEAELVDDRLAALEMAGLRVHAVDVAHAAGRRAFQWAWPAAGDSGLRNSCDPSEARDKRGASPIALLQVSDHDLDLAVFDAHRCVADVRERFDGVNGSPDALASVVREWLGRLPVVAGSLHVATQGATPGVLAAICDALALACSIPAQPFDPLRRFDAAEGPANQQVRFAERTSLAVACGLALRAMSMQGVSWQ</sequence>
<gene>
    <name evidence="1" type="ORF">PPN31114_05180</name>
</gene>
<keyword evidence="2" id="KW-1185">Reference proteome</keyword>
<dbReference type="AlphaFoldDB" id="A0A5E4ZA78"/>
<organism evidence="1 2">
    <name type="scientific">Pandoraea pneumonica</name>
    <dbReference type="NCBI Taxonomy" id="2508299"/>
    <lineage>
        <taxon>Bacteria</taxon>
        <taxon>Pseudomonadati</taxon>
        <taxon>Pseudomonadota</taxon>
        <taxon>Betaproteobacteria</taxon>
        <taxon>Burkholderiales</taxon>
        <taxon>Burkholderiaceae</taxon>
        <taxon>Pandoraea</taxon>
    </lineage>
</organism>
<dbReference type="RefSeq" id="WP_174988485.1">
    <property type="nucleotide sequence ID" value="NZ_CABPSK010000007.1"/>
</dbReference>
<evidence type="ECO:0008006" key="3">
    <source>
        <dbReference type="Google" id="ProtNLM"/>
    </source>
</evidence>
<dbReference type="GeneID" id="300407156"/>
<accession>A0A5E4ZA78</accession>
<dbReference type="Proteomes" id="UP000366945">
    <property type="component" value="Unassembled WGS sequence"/>
</dbReference>
<evidence type="ECO:0000313" key="1">
    <source>
        <dbReference type="EMBL" id="VVE57220.1"/>
    </source>
</evidence>
<protein>
    <recommendedName>
        <fullName evidence="3">Pilus assembly protein PilM</fullName>
    </recommendedName>
</protein>
<dbReference type="EMBL" id="CABPSK010000007">
    <property type="protein sequence ID" value="VVE57220.1"/>
    <property type="molecule type" value="Genomic_DNA"/>
</dbReference>
<proteinExistence type="predicted"/>